<feature type="domain" description="CMP/dCMP-type deaminase" evidence="17">
    <location>
        <begin position="4"/>
        <end position="126"/>
    </location>
</feature>
<feature type="binding site" evidence="15">
    <location>
        <begin position="316"/>
        <end position="322"/>
    </location>
    <ligand>
        <name>NADP(+)</name>
        <dbReference type="ChEBI" id="CHEBI:58349"/>
    </ligand>
</feature>
<evidence type="ECO:0000259" key="17">
    <source>
        <dbReference type="PROSITE" id="PS51747"/>
    </source>
</evidence>
<comment type="similarity">
    <text evidence="4 13">In the N-terminal section; belongs to the cytidine and deoxycytidylate deaminase family.</text>
</comment>
<dbReference type="Pfam" id="PF00383">
    <property type="entry name" value="dCMP_cyt_deam_1"/>
    <property type="match status" value="1"/>
</dbReference>
<feature type="binding site" evidence="15">
    <location>
        <position position="314"/>
    </location>
    <ligand>
        <name>substrate</name>
    </ligand>
</feature>
<evidence type="ECO:0000256" key="8">
    <source>
        <dbReference type="ARBA" id="ARBA00022801"/>
    </source>
</evidence>
<comment type="function">
    <text evidence="1 13">Converts 2,5-diamino-6-(ribosylamino)-4(3h)-pyrimidinone 5'-phosphate into 5-amino-6-(ribosylamino)-2,4(1h,3h)-pyrimidinedione 5'-phosphate.</text>
</comment>
<feature type="binding site" evidence="16">
    <location>
        <position position="87"/>
    </location>
    <ligand>
        <name>Zn(2+)</name>
        <dbReference type="ChEBI" id="CHEBI:29105"/>
        <note>catalytic</note>
    </ligand>
</feature>
<keyword evidence="19" id="KW-1185">Reference proteome</keyword>
<feature type="binding site" evidence="15">
    <location>
        <position position="199"/>
    </location>
    <ligand>
        <name>NADP(+)</name>
        <dbReference type="ChEBI" id="CHEBI:58349"/>
    </ligand>
</feature>
<dbReference type="Proteomes" id="UP000219020">
    <property type="component" value="Unassembled WGS sequence"/>
</dbReference>
<dbReference type="InterPro" id="IPR016192">
    <property type="entry name" value="APOBEC/CMP_deaminase_Zn-bd"/>
</dbReference>
<evidence type="ECO:0000256" key="1">
    <source>
        <dbReference type="ARBA" id="ARBA00002151"/>
    </source>
</evidence>
<feature type="binding site" evidence="15">
    <location>
        <position position="203"/>
    </location>
    <ligand>
        <name>substrate</name>
    </ligand>
</feature>
<evidence type="ECO:0000256" key="10">
    <source>
        <dbReference type="ARBA" id="ARBA00022857"/>
    </source>
</evidence>
<sequence length="382" mass="42335">MFSIFDYQMMQRALELAERGIYTTTPNPNVGCVITQDNKIVGEGFHYRAGEPHAEVHALRAARERAAGAIVYVTLEPCSHVGRTPPCSDALIEARVNRVVCAMVDPNPEVSGCGIQCLRDAGIQVDVGLRQVQAEKLNLGFIKVMQTGLPYVQLKLASSLDGRTALSNGQSKWITGTEARADVQKFRAKTGAILSTSKTVLEDDPSLNVRWKLLPVEVQSQYDEASLRQPVRVILDRKCSIPTSSHLFTLPGHIIILTSKNEPSTRNYLISQRERFFEKDNVEVMTISNVEKGLDLNMAMQMLARKGINHIWVEAGATFSGSLLEADLVDELIVYQAPKLMGVDSRGLVNISGFTAMEQVLTFTLTDVHRLGNDIRIRMQRP</sequence>
<comment type="cofactor">
    <cofactor evidence="13 16">
        <name>Zn(2+)</name>
        <dbReference type="ChEBI" id="CHEBI:29105"/>
    </cofactor>
    <text evidence="13 16">Binds 1 zinc ion.</text>
</comment>
<dbReference type="EC" id="1.1.1.193" evidence="13"/>
<keyword evidence="10 13" id="KW-0521">NADP</keyword>
<keyword evidence="8 13" id="KW-0378">Hydrolase</keyword>
<evidence type="ECO:0000256" key="14">
    <source>
        <dbReference type="PIRSR" id="PIRSR006769-1"/>
    </source>
</evidence>
<dbReference type="Gene3D" id="3.40.140.10">
    <property type="entry name" value="Cytidine Deaminase, domain 2"/>
    <property type="match status" value="1"/>
</dbReference>
<feature type="binding site" evidence="15">
    <location>
        <position position="173"/>
    </location>
    <ligand>
        <name>NADP(+)</name>
        <dbReference type="ChEBI" id="CHEBI:58349"/>
    </ligand>
</feature>
<dbReference type="NCBIfam" id="TIGR00227">
    <property type="entry name" value="ribD_Cterm"/>
    <property type="match status" value="1"/>
</dbReference>
<evidence type="ECO:0000256" key="4">
    <source>
        <dbReference type="ARBA" id="ARBA00005259"/>
    </source>
</evidence>
<evidence type="ECO:0000256" key="3">
    <source>
        <dbReference type="ARBA" id="ARBA00004910"/>
    </source>
</evidence>
<dbReference type="UniPathway" id="UPA00275">
    <property type="reaction ID" value="UER00401"/>
</dbReference>
<evidence type="ECO:0000313" key="18">
    <source>
        <dbReference type="EMBL" id="PCS21451.1"/>
    </source>
</evidence>
<dbReference type="GO" id="GO:0009231">
    <property type="term" value="P:riboflavin biosynthetic process"/>
    <property type="evidence" value="ECO:0007669"/>
    <property type="project" value="UniProtKB-UniPathway"/>
</dbReference>
<name>A0A2A5SZY2_9GAMM</name>
<dbReference type="Pfam" id="PF01872">
    <property type="entry name" value="RibD_C"/>
    <property type="match status" value="1"/>
</dbReference>
<dbReference type="AlphaFoldDB" id="A0A2A5SZY2"/>
<dbReference type="CDD" id="cd01284">
    <property type="entry name" value="Riboflavin_deaminase-reductase"/>
    <property type="match status" value="1"/>
</dbReference>
<protein>
    <recommendedName>
        <fullName evidence="13">Riboflavin biosynthesis protein RibD</fullName>
    </recommendedName>
    <domain>
        <recommendedName>
            <fullName evidence="13">Diaminohydroxyphosphoribosylaminopyrimidine deaminase</fullName>
            <shortName evidence="13">DRAP deaminase</shortName>
            <ecNumber evidence="13">3.5.4.26</ecNumber>
        </recommendedName>
        <alternativeName>
            <fullName evidence="13">Riboflavin-specific deaminase</fullName>
        </alternativeName>
    </domain>
    <domain>
        <recommendedName>
            <fullName evidence="13">5-amino-6-(5-phosphoribosylamino)uracil reductase</fullName>
            <ecNumber evidence="13">1.1.1.193</ecNumber>
        </recommendedName>
        <alternativeName>
            <fullName evidence="13">HTP reductase</fullName>
        </alternativeName>
    </domain>
</protein>
<dbReference type="SUPFAM" id="SSF53927">
    <property type="entry name" value="Cytidine deaminase-like"/>
    <property type="match status" value="1"/>
</dbReference>
<dbReference type="PIRSF" id="PIRSF006769">
    <property type="entry name" value="RibD"/>
    <property type="match status" value="1"/>
</dbReference>
<keyword evidence="12" id="KW-0511">Multifunctional enzyme</keyword>
<evidence type="ECO:0000256" key="16">
    <source>
        <dbReference type="PIRSR" id="PIRSR006769-3"/>
    </source>
</evidence>
<dbReference type="InterPro" id="IPR024072">
    <property type="entry name" value="DHFR-like_dom_sf"/>
</dbReference>
<feature type="binding site" evidence="16">
    <location>
        <position position="78"/>
    </location>
    <ligand>
        <name>Zn(2+)</name>
        <dbReference type="ChEBI" id="CHEBI:29105"/>
        <note>catalytic</note>
    </ligand>
</feature>
<evidence type="ECO:0000256" key="13">
    <source>
        <dbReference type="PIRNR" id="PIRNR006769"/>
    </source>
</evidence>
<dbReference type="PROSITE" id="PS51747">
    <property type="entry name" value="CYT_DCMP_DEAMINASES_2"/>
    <property type="match status" value="1"/>
</dbReference>
<dbReference type="InterPro" id="IPR016193">
    <property type="entry name" value="Cytidine_deaminase-like"/>
</dbReference>
<gene>
    <name evidence="18" type="ORF">BTN49_2990</name>
</gene>
<dbReference type="InterPro" id="IPR011549">
    <property type="entry name" value="RibD_C"/>
</dbReference>
<dbReference type="GO" id="GO:0008270">
    <property type="term" value="F:zinc ion binding"/>
    <property type="evidence" value="ECO:0007669"/>
    <property type="project" value="InterPro"/>
</dbReference>
<keyword evidence="6 13" id="KW-0686">Riboflavin biosynthesis</keyword>
<comment type="catalytic activity">
    <reaction evidence="13">
        <text>2,5-diamino-6-hydroxy-4-(5-phosphoribosylamino)-pyrimidine + H2O + H(+) = 5-amino-6-(5-phospho-D-ribosylamino)uracil + NH4(+)</text>
        <dbReference type="Rhea" id="RHEA:21868"/>
        <dbReference type="ChEBI" id="CHEBI:15377"/>
        <dbReference type="ChEBI" id="CHEBI:15378"/>
        <dbReference type="ChEBI" id="CHEBI:28938"/>
        <dbReference type="ChEBI" id="CHEBI:58453"/>
        <dbReference type="ChEBI" id="CHEBI:58614"/>
        <dbReference type="EC" id="3.5.4.26"/>
    </reaction>
</comment>
<evidence type="ECO:0000256" key="12">
    <source>
        <dbReference type="ARBA" id="ARBA00023268"/>
    </source>
</evidence>
<feature type="binding site" evidence="15">
    <location>
        <position position="207"/>
    </location>
    <ligand>
        <name>substrate</name>
    </ligand>
</feature>
<feature type="binding site" evidence="15">
    <location>
        <position position="187"/>
    </location>
    <ligand>
        <name>substrate</name>
    </ligand>
</feature>
<dbReference type="SUPFAM" id="SSF53597">
    <property type="entry name" value="Dihydrofolate reductase-like"/>
    <property type="match status" value="1"/>
</dbReference>
<dbReference type="PROSITE" id="PS00903">
    <property type="entry name" value="CYT_DCMP_DEAMINASES_1"/>
    <property type="match status" value="1"/>
</dbReference>
<evidence type="ECO:0000256" key="5">
    <source>
        <dbReference type="ARBA" id="ARBA00007417"/>
    </source>
</evidence>
<comment type="caution">
    <text evidence="18">The sequence shown here is derived from an EMBL/GenBank/DDBJ whole genome shotgun (WGS) entry which is preliminary data.</text>
</comment>
<dbReference type="GO" id="GO:0008703">
    <property type="term" value="F:5-amino-6-(5-phosphoribosylamino)uracil reductase activity"/>
    <property type="evidence" value="ECO:0007669"/>
    <property type="project" value="UniProtKB-EC"/>
</dbReference>
<accession>A0A2A5SZY2</accession>
<evidence type="ECO:0000313" key="19">
    <source>
        <dbReference type="Proteomes" id="UP000219020"/>
    </source>
</evidence>
<comment type="pathway">
    <text evidence="2 13">Cofactor biosynthesis; riboflavin biosynthesis; 5-amino-6-(D-ribitylamino)uracil from GTP: step 2/4.</text>
</comment>
<dbReference type="RefSeq" id="WP_097357234.1">
    <property type="nucleotide sequence ID" value="NZ_CAWNJE010000022.1"/>
</dbReference>
<evidence type="ECO:0000256" key="15">
    <source>
        <dbReference type="PIRSR" id="PIRSR006769-2"/>
    </source>
</evidence>
<evidence type="ECO:0000256" key="6">
    <source>
        <dbReference type="ARBA" id="ARBA00022619"/>
    </source>
</evidence>
<dbReference type="InterPro" id="IPR002734">
    <property type="entry name" value="RibDG_C"/>
</dbReference>
<feature type="binding site" evidence="15">
    <location>
        <position position="157"/>
    </location>
    <ligand>
        <name>NADP(+)</name>
        <dbReference type="ChEBI" id="CHEBI:58349"/>
    </ligand>
</feature>
<dbReference type="PANTHER" id="PTHR38011:SF7">
    <property type="entry name" value="2,5-DIAMINO-6-RIBOSYLAMINO-4(3H)-PYRIMIDINONE 5'-PHOSPHATE REDUCTASE"/>
    <property type="match status" value="1"/>
</dbReference>
<organism evidence="18 19">
    <name type="scientific">Candidatus Enterovibrio escicola</name>
    <dbReference type="NCBI Taxonomy" id="1927127"/>
    <lineage>
        <taxon>Bacteria</taxon>
        <taxon>Pseudomonadati</taxon>
        <taxon>Pseudomonadota</taxon>
        <taxon>Gammaproteobacteria</taxon>
        <taxon>Vibrionales</taxon>
        <taxon>Vibrionaceae</taxon>
        <taxon>Enterovibrio</taxon>
    </lineage>
</organism>
<proteinExistence type="inferred from homology"/>
<keyword evidence="9 13" id="KW-0862">Zinc</keyword>
<feature type="binding site" evidence="16">
    <location>
        <position position="53"/>
    </location>
    <ligand>
        <name>Zn(2+)</name>
        <dbReference type="ChEBI" id="CHEBI:29105"/>
        <note>catalytic</note>
    </ligand>
</feature>
<dbReference type="EMBL" id="NBYY01000034">
    <property type="protein sequence ID" value="PCS21451.1"/>
    <property type="molecule type" value="Genomic_DNA"/>
</dbReference>
<dbReference type="PANTHER" id="PTHR38011">
    <property type="entry name" value="DIHYDROFOLATE REDUCTASE FAMILY PROTEIN (AFU_ORTHOLOGUE AFUA_8G06820)"/>
    <property type="match status" value="1"/>
</dbReference>
<dbReference type="GO" id="GO:0050661">
    <property type="term" value="F:NADP binding"/>
    <property type="evidence" value="ECO:0007669"/>
    <property type="project" value="InterPro"/>
</dbReference>
<evidence type="ECO:0000256" key="7">
    <source>
        <dbReference type="ARBA" id="ARBA00022723"/>
    </source>
</evidence>
<keyword evidence="11 13" id="KW-0560">Oxidoreductase</keyword>
<dbReference type="NCBIfam" id="TIGR00326">
    <property type="entry name" value="eubact_ribD"/>
    <property type="match status" value="1"/>
</dbReference>
<dbReference type="InterPro" id="IPR050765">
    <property type="entry name" value="Riboflavin_Biosynth_HTPR"/>
</dbReference>
<evidence type="ECO:0000256" key="2">
    <source>
        <dbReference type="ARBA" id="ARBA00004882"/>
    </source>
</evidence>
<feature type="binding site" evidence="15">
    <location>
        <position position="210"/>
    </location>
    <ligand>
        <name>substrate</name>
    </ligand>
</feature>
<dbReference type="GeneID" id="66952536"/>
<dbReference type="FunFam" id="3.40.140.10:FF:000025">
    <property type="entry name" value="Riboflavin biosynthesis protein RibD"/>
    <property type="match status" value="1"/>
</dbReference>
<evidence type="ECO:0000256" key="9">
    <source>
        <dbReference type="ARBA" id="ARBA00022833"/>
    </source>
</evidence>
<comment type="catalytic activity">
    <reaction evidence="13">
        <text>5-amino-6-(5-phospho-D-ribitylamino)uracil + NADP(+) = 5-amino-6-(5-phospho-D-ribosylamino)uracil + NADPH + H(+)</text>
        <dbReference type="Rhea" id="RHEA:17845"/>
        <dbReference type="ChEBI" id="CHEBI:15378"/>
        <dbReference type="ChEBI" id="CHEBI:57783"/>
        <dbReference type="ChEBI" id="CHEBI:58349"/>
        <dbReference type="ChEBI" id="CHEBI:58421"/>
        <dbReference type="ChEBI" id="CHEBI:58453"/>
        <dbReference type="EC" id="1.1.1.193"/>
    </reaction>
</comment>
<dbReference type="GO" id="GO:0008835">
    <property type="term" value="F:diaminohydroxyphosphoribosylaminopyrimidine deaminase activity"/>
    <property type="evidence" value="ECO:0007669"/>
    <property type="project" value="UniProtKB-EC"/>
</dbReference>
<comment type="pathway">
    <text evidence="3 13">Cofactor biosynthesis; riboflavin biosynthesis; 5-amino-6-(D-ribitylamino)uracil from GTP: step 3/4.</text>
</comment>
<reference evidence="19" key="1">
    <citation type="submission" date="2017-04" db="EMBL/GenBank/DDBJ databases">
        <title>Genome evolution of the luminous symbionts of deep sea anglerfish.</title>
        <authorList>
            <person name="Hendry T.A."/>
        </authorList>
    </citation>
    <scope>NUCLEOTIDE SEQUENCE [LARGE SCALE GENOMIC DNA]</scope>
</reference>
<comment type="similarity">
    <text evidence="5 13">In the C-terminal section; belongs to the HTP reductase family.</text>
</comment>
<dbReference type="EC" id="3.5.4.26" evidence="13"/>
<evidence type="ECO:0000256" key="11">
    <source>
        <dbReference type="ARBA" id="ARBA00023002"/>
    </source>
</evidence>
<dbReference type="InterPro" id="IPR004794">
    <property type="entry name" value="Eubact_RibD"/>
</dbReference>
<feature type="active site" description="Proton donor" evidence="14">
    <location>
        <position position="55"/>
    </location>
</feature>
<feature type="binding site" evidence="15">
    <location>
        <position position="171"/>
    </location>
    <ligand>
        <name>substrate</name>
    </ligand>
</feature>
<dbReference type="Gene3D" id="3.40.430.10">
    <property type="entry name" value="Dihydrofolate Reductase, subunit A"/>
    <property type="match status" value="1"/>
</dbReference>
<keyword evidence="7 13" id="KW-0479">Metal-binding</keyword>
<dbReference type="InterPro" id="IPR002125">
    <property type="entry name" value="CMP_dCMP_dom"/>
</dbReference>